<evidence type="ECO:0000256" key="3">
    <source>
        <dbReference type="ARBA" id="ARBA00022989"/>
    </source>
</evidence>
<organism evidence="6 7">
    <name type="scientific">Pedobacter jamesrossensis</name>
    <dbReference type="NCBI Taxonomy" id="1908238"/>
    <lineage>
        <taxon>Bacteria</taxon>
        <taxon>Pseudomonadati</taxon>
        <taxon>Bacteroidota</taxon>
        <taxon>Sphingobacteriia</taxon>
        <taxon>Sphingobacteriales</taxon>
        <taxon>Sphingobacteriaceae</taxon>
        <taxon>Pedobacter</taxon>
    </lineage>
</organism>
<dbReference type="PANTHER" id="PTHR43427">
    <property type="entry name" value="CHLORIDE CHANNEL PROTEIN CLC-E"/>
    <property type="match status" value="1"/>
</dbReference>
<keyword evidence="7" id="KW-1185">Reference proteome</keyword>
<gene>
    <name evidence="6" type="ORF">ACFOUY_18485</name>
</gene>
<dbReference type="InterPro" id="IPR050368">
    <property type="entry name" value="ClC-type_chloride_channel"/>
</dbReference>
<feature type="transmembrane region" description="Helical" evidence="5">
    <location>
        <begin position="106"/>
        <end position="125"/>
    </location>
</feature>
<keyword evidence="2 5" id="KW-0812">Transmembrane</keyword>
<proteinExistence type="predicted"/>
<dbReference type="EMBL" id="JBHSBY010000142">
    <property type="protein sequence ID" value="MFC4198700.1"/>
    <property type="molecule type" value="Genomic_DNA"/>
</dbReference>
<dbReference type="RefSeq" id="WP_378962730.1">
    <property type="nucleotide sequence ID" value="NZ_JBHRXC010000016.1"/>
</dbReference>
<evidence type="ECO:0000256" key="4">
    <source>
        <dbReference type="ARBA" id="ARBA00023136"/>
    </source>
</evidence>
<evidence type="ECO:0000256" key="5">
    <source>
        <dbReference type="SAM" id="Phobius"/>
    </source>
</evidence>
<sequence>MPVKKLTEGFLLSFRCFTQIDFGALFINSLKWLLLSALLGAVVGSASALFLATLNWATNYREQNLWIIGMLPMAGLIIGLTYHYWGKEVVKGNNLLIEELQSPKKVIPFIMAPLIFAGTIITHLFGGSAGREGTAVQIGGAFADQFTKWFKLNPRDRKMILICGISAGFSSVFGTPLAGAVFGLEVFIIGSLFYSAVLPSLITAVIADYACKAWGVGHTHYSVGLVPDMNTVNLLISLFVGIIFGLAARSFSALNHGLSSIFAKIKYPPLRPVIGGLILIAIIYLSKTTRYIGLGIPVISESFTTQEPYYTFAIKLFLTALTLSAGFKGGEVTPLFFIGATLGSFLSFFLPLPVGLLAGMGFVAVFSGAANTPIACIFMGMELFGTTSGIYVALACIMAYLFSGHSGIYRSQAIESPKHFFLKRHQFFGKQNVAKL</sequence>
<dbReference type="Gene3D" id="1.10.3080.10">
    <property type="entry name" value="Clc chloride channel"/>
    <property type="match status" value="1"/>
</dbReference>
<evidence type="ECO:0000256" key="1">
    <source>
        <dbReference type="ARBA" id="ARBA00004141"/>
    </source>
</evidence>
<feature type="transmembrane region" description="Helical" evidence="5">
    <location>
        <begin position="390"/>
        <end position="409"/>
    </location>
</feature>
<keyword evidence="4 5" id="KW-0472">Membrane</keyword>
<feature type="transmembrane region" description="Helical" evidence="5">
    <location>
        <begin position="188"/>
        <end position="211"/>
    </location>
</feature>
<feature type="transmembrane region" description="Helical" evidence="5">
    <location>
        <begin position="270"/>
        <end position="287"/>
    </location>
</feature>
<dbReference type="InterPro" id="IPR014743">
    <property type="entry name" value="Cl-channel_core"/>
</dbReference>
<feature type="transmembrane region" description="Helical" evidence="5">
    <location>
        <begin position="32"/>
        <end position="53"/>
    </location>
</feature>
<feature type="transmembrane region" description="Helical" evidence="5">
    <location>
        <begin position="232"/>
        <end position="250"/>
    </location>
</feature>
<dbReference type="PANTHER" id="PTHR43427:SF12">
    <property type="entry name" value="CHLORIDE TRANSPORTER"/>
    <property type="match status" value="1"/>
</dbReference>
<dbReference type="InterPro" id="IPR001807">
    <property type="entry name" value="ClC"/>
</dbReference>
<evidence type="ECO:0000313" key="7">
    <source>
        <dbReference type="Proteomes" id="UP001595792"/>
    </source>
</evidence>
<dbReference type="SUPFAM" id="SSF81340">
    <property type="entry name" value="Clc chloride channel"/>
    <property type="match status" value="1"/>
</dbReference>
<dbReference type="Pfam" id="PF00654">
    <property type="entry name" value="Voltage_CLC"/>
    <property type="match status" value="1"/>
</dbReference>
<comment type="subcellular location">
    <subcellularLocation>
        <location evidence="1">Membrane</location>
        <topology evidence="1">Multi-pass membrane protein</topology>
    </subcellularLocation>
</comment>
<name>A0ABV8NS90_9SPHI</name>
<protein>
    <submittedName>
        <fullName evidence="6">Voltage-gated chloride channel family protein</fullName>
    </submittedName>
</protein>
<accession>A0ABV8NS90</accession>
<feature type="transmembrane region" description="Helical" evidence="5">
    <location>
        <begin position="159"/>
        <end position="182"/>
    </location>
</feature>
<evidence type="ECO:0000313" key="6">
    <source>
        <dbReference type="EMBL" id="MFC4198700.1"/>
    </source>
</evidence>
<comment type="caution">
    <text evidence="6">The sequence shown here is derived from an EMBL/GenBank/DDBJ whole genome shotgun (WGS) entry which is preliminary data.</text>
</comment>
<reference evidence="7" key="1">
    <citation type="journal article" date="2019" name="Int. J. Syst. Evol. Microbiol.">
        <title>The Global Catalogue of Microorganisms (GCM) 10K type strain sequencing project: providing services to taxonomists for standard genome sequencing and annotation.</title>
        <authorList>
            <consortium name="The Broad Institute Genomics Platform"/>
            <consortium name="The Broad Institute Genome Sequencing Center for Infectious Disease"/>
            <person name="Wu L."/>
            <person name="Ma J."/>
        </authorList>
    </citation>
    <scope>NUCLEOTIDE SEQUENCE [LARGE SCALE GENOMIC DNA]</scope>
    <source>
        <strain evidence="7">CCM 8689</strain>
    </source>
</reference>
<feature type="transmembrane region" description="Helical" evidence="5">
    <location>
        <begin position="308"/>
        <end position="327"/>
    </location>
</feature>
<dbReference type="Proteomes" id="UP001595792">
    <property type="component" value="Unassembled WGS sequence"/>
</dbReference>
<keyword evidence="3 5" id="KW-1133">Transmembrane helix</keyword>
<evidence type="ECO:0000256" key="2">
    <source>
        <dbReference type="ARBA" id="ARBA00022692"/>
    </source>
</evidence>
<dbReference type="CDD" id="cd03682">
    <property type="entry name" value="ClC_sycA_like"/>
    <property type="match status" value="1"/>
</dbReference>
<feature type="transmembrane region" description="Helical" evidence="5">
    <location>
        <begin position="65"/>
        <end position="86"/>
    </location>
</feature>